<dbReference type="Pfam" id="PF01243">
    <property type="entry name" value="PNPOx_N"/>
    <property type="match status" value="1"/>
</dbReference>
<dbReference type="HAMAP" id="MF_01629">
    <property type="entry name" value="PdxH"/>
    <property type="match status" value="1"/>
</dbReference>
<evidence type="ECO:0000313" key="12">
    <source>
        <dbReference type="EMBL" id="NYT49429.1"/>
    </source>
</evidence>
<keyword evidence="3 7" id="KW-0285">Flavoprotein</keyword>
<dbReference type="InterPro" id="IPR012349">
    <property type="entry name" value="Split_barrel_FMN-bd"/>
</dbReference>
<evidence type="ECO:0000256" key="5">
    <source>
        <dbReference type="ARBA" id="ARBA00023002"/>
    </source>
</evidence>
<feature type="binding site" evidence="7 9">
    <location>
        <begin position="139"/>
        <end position="140"/>
    </location>
    <ligand>
        <name>FMN</name>
        <dbReference type="ChEBI" id="CHEBI:58210"/>
    </ligand>
</feature>
<gene>
    <name evidence="7 12" type="primary">pdxH</name>
    <name evidence="12" type="ORF">H0A72_08925</name>
</gene>
<accession>A0A853FZD8</accession>
<comment type="catalytic activity">
    <reaction evidence="7">
        <text>pyridoxine 5'-phosphate + O2 = pyridoxal 5'-phosphate + H2O2</text>
        <dbReference type="Rhea" id="RHEA:15149"/>
        <dbReference type="ChEBI" id="CHEBI:15379"/>
        <dbReference type="ChEBI" id="CHEBI:16240"/>
        <dbReference type="ChEBI" id="CHEBI:58589"/>
        <dbReference type="ChEBI" id="CHEBI:597326"/>
        <dbReference type="EC" id="1.4.3.5"/>
    </reaction>
</comment>
<evidence type="ECO:0000256" key="7">
    <source>
        <dbReference type="HAMAP-Rule" id="MF_01629"/>
    </source>
</evidence>
<dbReference type="AlphaFoldDB" id="A0A853FZD8"/>
<feature type="binding site" evidence="7 9">
    <location>
        <begin position="75"/>
        <end position="76"/>
    </location>
    <ligand>
        <name>FMN</name>
        <dbReference type="ChEBI" id="CHEBI:58210"/>
    </ligand>
</feature>
<feature type="binding site" evidence="7 9">
    <location>
        <position position="182"/>
    </location>
    <ligand>
        <name>FMN</name>
        <dbReference type="ChEBI" id="CHEBI:58210"/>
    </ligand>
</feature>
<dbReference type="Pfam" id="PF10590">
    <property type="entry name" value="PNP_phzG_C"/>
    <property type="match status" value="1"/>
</dbReference>
<feature type="binding site" evidence="7 9">
    <location>
        <position position="82"/>
    </location>
    <ligand>
        <name>FMN</name>
        <dbReference type="ChEBI" id="CHEBI:58210"/>
    </ligand>
</feature>
<comment type="catalytic activity">
    <reaction evidence="7">
        <text>pyridoxamine 5'-phosphate + O2 + H2O = pyridoxal 5'-phosphate + H2O2 + NH4(+)</text>
        <dbReference type="Rhea" id="RHEA:15817"/>
        <dbReference type="ChEBI" id="CHEBI:15377"/>
        <dbReference type="ChEBI" id="CHEBI:15379"/>
        <dbReference type="ChEBI" id="CHEBI:16240"/>
        <dbReference type="ChEBI" id="CHEBI:28938"/>
        <dbReference type="ChEBI" id="CHEBI:58451"/>
        <dbReference type="ChEBI" id="CHEBI:597326"/>
        <dbReference type="EC" id="1.4.3.5"/>
    </reaction>
</comment>
<keyword evidence="6 7" id="KW-0664">Pyridoxine biosynthesis</keyword>
<feature type="domain" description="Pyridoxine 5'-phosphate oxidase dimerisation C-terminal" evidence="11">
    <location>
        <begin position="169"/>
        <end position="209"/>
    </location>
</feature>
<dbReference type="GO" id="GO:0010181">
    <property type="term" value="F:FMN binding"/>
    <property type="evidence" value="ECO:0007669"/>
    <property type="project" value="UniProtKB-UniRule"/>
</dbReference>
<dbReference type="FunFam" id="2.30.110.10:FF:000020">
    <property type="entry name" value="PNPO isoform 11"/>
    <property type="match status" value="1"/>
</dbReference>
<evidence type="ECO:0000259" key="11">
    <source>
        <dbReference type="Pfam" id="PF10590"/>
    </source>
</evidence>
<evidence type="ECO:0000256" key="1">
    <source>
        <dbReference type="ARBA" id="ARBA00007301"/>
    </source>
</evidence>
<evidence type="ECO:0000313" key="13">
    <source>
        <dbReference type="Proteomes" id="UP000559809"/>
    </source>
</evidence>
<dbReference type="GO" id="GO:0008615">
    <property type="term" value="P:pyridoxine biosynthetic process"/>
    <property type="evidence" value="ECO:0007669"/>
    <property type="project" value="UniProtKB-UniRule"/>
</dbReference>
<comment type="similarity">
    <text evidence="1 7">Belongs to the pyridoxamine 5'-phosphate oxidase family.</text>
</comment>
<dbReference type="InterPro" id="IPR011576">
    <property type="entry name" value="Pyridox_Oxase_N"/>
</dbReference>
<evidence type="ECO:0000256" key="6">
    <source>
        <dbReference type="ARBA" id="ARBA00023096"/>
    </source>
</evidence>
<organism evidence="12 13">
    <name type="scientific">Parapusillimonas granuli</name>
    <dbReference type="NCBI Taxonomy" id="380911"/>
    <lineage>
        <taxon>Bacteria</taxon>
        <taxon>Pseudomonadati</taxon>
        <taxon>Pseudomonadota</taxon>
        <taxon>Betaproteobacteria</taxon>
        <taxon>Burkholderiales</taxon>
        <taxon>Alcaligenaceae</taxon>
        <taxon>Parapusillimonas</taxon>
    </lineage>
</organism>
<dbReference type="NCBIfam" id="TIGR00558">
    <property type="entry name" value="pdxH"/>
    <property type="match status" value="1"/>
</dbReference>
<feature type="binding site" evidence="7 8">
    <location>
        <position position="122"/>
    </location>
    <ligand>
        <name>substrate</name>
    </ligand>
</feature>
<dbReference type="GO" id="GO:0004733">
    <property type="term" value="F:pyridoxamine phosphate oxidase activity"/>
    <property type="evidence" value="ECO:0007669"/>
    <property type="project" value="UniProtKB-UniRule"/>
</dbReference>
<sequence>MSVADIRQNYEKFELLEASLAATPFEQFTLWFDDALKAEVPEPNAMTLATTTPDGRPSARIVLLKGFDRDGFVFYTNYSSRKGQELAGNPYAGLLFFWPALERQVRIEGRIEKTSAQESDEYYRSRPLGSRIGAWVSPQSRPITRAELEARAIELTGKLGDDPARPEHWGGYRLRPDYVEFWQGRPSRLHDRLVFKLEDEAWVKSRLAP</sequence>
<comment type="caution">
    <text evidence="12">The sequence shown here is derived from an EMBL/GenBank/DDBJ whole genome shotgun (WGS) entry which is preliminary data.</text>
</comment>
<dbReference type="SUPFAM" id="SSF50475">
    <property type="entry name" value="FMN-binding split barrel"/>
    <property type="match status" value="1"/>
</dbReference>
<reference evidence="12 13" key="1">
    <citation type="submission" date="2020-07" db="EMBL/GenBank/DDBJ databases">
        <title>Taxonomic revisions and descriptions of new bacterial species based on genomic comparisons in the high-G+C-content subgroup of the family Alcaligenaceae.</title>
        <authorList>
            <person name="Szabo A."/>
            <person name="Felfoldi T."/>
        </authorList>
    </citation>
    <scope>NUCLEOTIDE SEQUENCE [LARGE SCALE GENOMIC DNA]</scope>
    <source>
        <strain evidence="12 13">LMG 24012</strain>
    </source>
</reference>
<dbReference type="NCBIfam" id="NF004231">
    <property type="entry name" value="PRK05679.1"/>
    <property type="match status" value="1"/>
</dbReference>
<dbReference type="PROSITE" id="PS01064">
    <property type="entry name" value="PYRIDOX_OXIDASE"/>
    <property type="match status" value="1"/>
</dbReference>
<feature type="binding site" evidence="7 8">
    <location>
        <position position="126"/>
    </location>
    <ligand>
        <name>substrate</name>
    </ligand>
</feature>
<keyword evidence="13" id="KW-1185">Reference proteome</keyword>
<feature type="binding site" evidence="7 9">
    <location>
        <position position="104"/>
    </location>
    <ligand>
        <name>FMN</name>
        <dbReference type="ChEBI" id="CHEBI:58210"/>
    </ligand>
</feature>
<dbReference type="PIRSF" id="PIRSF000190">
    <property type="entry name" value="Pyd_amn-ph_oxd"/>
    <property type="match status" value="1"/>
</dbReference>
<name>A0A853FZD8_9BURK</name>
<evidence type="ECO:0000259" key="10">
    <source>
        <dbReference type="Pfam" id="PF01243"/>
    </source>
</evidence>
<dbReference type="InterPro" id="IPR000659">
    <property type="entry name" value="Pyridox_Oxase"/>
</dbReference>
<feature type="binding site" evidence="8">
    <location>
        <begin position="7"/>
        <end position="10"/>
    </location>
    <ligand>
        <name>substrate</name>
    </ligand>
</feature>
<comment type="function">
    <text evidence="7">Catalyzes the oxidation of either pyridoxine 5'-phosphate (PNP) or pyridoxamine 5'-phosphate (PMP) into pyridoxal 5'-phosphate (PLP).</text>
</comment>
<dbReference type="UniPathway" id="UPA01068">
    <property type="reaction ID" value="UER00304"/>
</dbReference>
<comment type="subunit">
    <text evidence="2 7">Homodimer.</text>
</comment>
<comment type="cofactor">
    <cofactor evidence="7 9">
        <name>FMN</name>
        <dbReference type="ChEBI" id="CHEBI:58210"/>
    </cofactor>
    <text evidence="7 9">Binds 1 FMN per subunit.</text>
</comment>
<dbReference type="Proteomes" id="UP000559809">
    <property type="component" value="Unassembled WGS sequence"/>
</dbReference>
<evidence type="ECO:0000256" key="9">
    <source>
        <dbReference type="PIRSR" id="PIRSR000190-2"/>
    </source>
</evidence>
<protein>
    <recommendedName>
        <fullName evidence="7">Pyridoxine/pyridoxamine 5'-phosphate oxidase</fullName>
        <ecNumber evidence="7">1.4.3.5</ecNumber>
    </recommendedName>
    <alternativeName>
        <fullName evidence="7">PNP/PMP oxidase</fullName>
        <shortName evidence="7">PNPOx</shortName>
    </alternativeName>
    <alternativeName>
        <fullName evidence="7">Pyridoxal 5'-phosphate synthase</fullName>
    </alternativeName>
</protein>
<feature type="binding site" evidence="7 9">
    <location>
        <position position="192"/>
    </location>
    <ligand>
        <name>FMN</name>
        <dbReference type="ChEBI" id="CHEBI:58210"/>
    </ligand>
</feature>
<feature type="domain" description="Pyridoxamine 5'-phosphate oxidase N-terminal" evidence="10">
    <location>
        <begin position="32"/>
        <end position="147"/>
    </location>
</feature>
<proteinExistence type="inferred from homology"/>
<dbReference type="InterPro" id="IPR019740">
    <property type="entry name" value="Pyridox_Oxase_CS"/>
</dbReference>
<feature type="binding site" evidence="7 8">
    <location>
        <position position="65"/>
    </location>
    <ligand>
        <name>substrate</name>
    </ligand>
</feature>
<comment type="pathway">
    <text evidence="7">Cofactor metabolism; pyridoxal 5'-phosphate salvage; pyridoxal 5'-phosphate from pyridoxine 5'-phosphate: step 1/1.</text>
</comment>
<dbReference type="RefSeq" id="WP_180154724.1">
    <property type="nucleotide sequence ID" value="NZ_JACCEM010000004.1"/>
</dbReference>
<dbReference type="EMBL" id="JACCEM010000004">
    <property type="protein sequence ID" value="NYT49429.1"/>
    <property type="molecule type" value="Genomic_DNA"/>
</dbReference>
<dbReference type="EC" id="1.4.3.5" evidence="7"/>
<feature type="binding site" evidence="7 9">
    <location>
        <begin position="60"/>
        <end position="65"/>
    </location>
    <ligand>
        <name>FMN</name>
        <dbReference type="ChEBI" id="CHEBI:58210"/>
    </ligand>
</feature>
<feature type="binding site" evidence="7 9">
    <location>
        <position position="81"/>
    </location>
    <ligand>
        <name>FMN</name>
        <dbReference type="ChEBI" id="CHEBI:58210"/>
    </ligand>
</feature>
<dbReference type="Gene3D" id="2.30.110.10">
    <property type="entry name" value="Electron Transport, Fmn-binding Protein, Chain A"/>
    <property type="match status" value="1"/>
</dbReference>
<evidence type="ECO:0000256" key="2">
    <source>
        <dbReference type="ARBA" id="ARBA00011738"/>
    </source>
</evidence>
<evidence type="ECO:0000256" key="3">
    <source>
        <dbReference type="ARBA" id="ARBA00022630"/>
    </source>
</evidence>
<keyword evidence="5 7" id="KW-0560">Oxidoreductase</keyword>
<feature type="binding site" evidence="7 8">
    <location>
        <position position="130"/>
    </location>
    <ligand>
        <name>substrate</name>
    </ligand>
</feature>
<dbReference type="PANTHER" id="PTHR10851">
    <property type="entry name" value="PYRIDOXINE-5-PHOSPHATE OXIDASE"/>
    <property type="match status" value="1"/>
</dbReference>
<evidence type="ECO:0000256" key="4">
    <source>
        <dbReference type="ARBA" id="ARBA00022643"/>
    </source>
</evidence>
<keyword evidence="4 7" id="KW-0288">FMN</keyword>
<dbReference type="PANTHER" id="PTHR10851:SF0">
    <property type="entry name" value="PYRIDOXINE-5'-PHOSPHATE OXIDASE"/>
    <property type="match status" value="1"/>
</dbReference>
<feature type="binding site" evidence="7 8">
    <location>
        <begin position="188"/>
        <end position="190"/>
    </location>
    <ligand>
        <name>substrate</name>
    </ligand>
</feature>
<comment type="pathway">
    <text evidence="7">Cofactor metabolism; pyridoxal 5'-phosphate salvage; pyridoxal 5'-phosphate from pyridoxamine 5'-phosphate: step 1/1.</text>
</comment>
<evidence type="ECO:0000256" key="8">
    <source>
        <dbReference type="PIRSR" id="PIRSR000190-1"/>
    </source>
</evidence>
<dbReference type="InterPro" id="IPR019576">
    <property type="entry name" value="Pyridoxamine_oxidase_dimer_C"/>
</dbReference>